<gene>
    <name evidence="4" type="primary">LOC106749313</name>
</gene>
<keyword evidence="2" id="KW-0732">Signal</keyword>
<evidence type="ECO:0000256" key="1">
    <source>
        <dbReference type="SAM" id="MobiDB-lite"/>
    </source>
</evidence>
<evidence type="ECO:0000256" key="2">
    <source>
        <dbReference type="SAM" id="SignalP"/>
    </source>
</evidence>
<protein>
    <submittedName>
        <fullName evidence="4">Keratin, type I cytoskeletal 9-like</fullName>
    </submittedName>
</protein>
<dbReference type="Proteomes" id="UP000515204">
    <property type="component" value="Unplaced"/>
</dbReference>
<feature type="region of interest" description="Disordered" evidence="1">
    <location>
        <begin position="128"/>
        <end position="148"/>
    </location>
</feature>
<dbReference type="RefSeq" id="XP_014484122.1">
    <property type="nucleotide sequence ID" value="XM_014628636.1"/>
</dbReference>
<organism evidence="3 4">
    <name type="scientific">Dinoponera quadriceps</name>
    <name type="common">South American ant</name>
    <dbReference type="NCBI Taxonomy" id="609295"/>
    <lineage>
        <taxon>Eukaryota</taxon>
        <taxon>Metazoa</taxon>
        <taxon>Ecdysozoa</taxon>
        <taxon>Arthropoda</taxon>
        <taxon>Hexapoda</taxon>
        <taxon>Insecta</taxon>
        <taxon>Pterygota</taxon>
        <taxon>Neoptera</taxon>
        <taxon>Endopterygota</taxon>
        <taxon>Hymenoptera</taxon>
        <taxon>Apocrita</taxon>
        <taxon>Aculeata</taxon>
        <taxon>Formicoidea</taxon>
        <taxon>Formicidae</taxon>
        <taxon>Ponerinae</taxon>
        <taxon>Ponerini</taxon>
        <taxon>Dinoponera</taxon>
    </lineage>
</organism>
<keyword evidence="3" id="KW-1185">Reference proteome</keyword>
<dbReference type="OrthoDB" id="7555185at2759"/>
<sequence length="175" mass="18163">MRRVLLLIAVLSVISLRETSGKPTEIATSSDTLIPDPVALTGSSNLSGTDTMRKQRSPQYGLLSDYGDYDGDSDYDDSSRHFLSGHKRKFHKPHKPFGLIGGHGCRGYDCGGYGGHHQGGQGGSFATASAGSVGGGEGPYGGGHSEANAQSASFSFGPYSATFSVAQSSSGRRGL</sequence>
<feature type="signal peptide" evidence="2">
    <location>
        <begin position="1"/>
        <end position="21"/>
    </location>
</feature>
<name>A0A6P3Y1E7_DINQU</name>
<dbReference type="AlphaFoldDB" id="A0A6P3Y1E7"/>
<proteinExistence type="predicted"/>
<dbReference type="KEGG" id="dqu:106749313"/>
<feature type="compositionally biased region" description="Gly residues" evidence="1">
    <location>
        <begin position="132"/>
        <end position="144"/>
    </location>
</feature>
<accession>A0A6P3Y1E7</accession>
<feature type="chain" id="PRO_5028028316" evidence="2">
    <location>
        <begin position="22"/>
        <end position="175"/>
    </location>
</feature>
<evidence type="ECO:0000313" key="4">
    <source>
        <dbReference type="RefSeq" id="XP_014484122.1"/>
    </source>
</evidence>
<reference evidence="4" key="1">
    <citation type="submission" date="2025-08" db="UniProtKB">
        <authorList>
            <consortium name="RefSeq"/>
        </authorList>
    </citation>
    <scope>IDENTIFICATION</scope>
</reference>
<evidence type="ECO:0000313" key="3">
    <source>
        <dbReference type="Proteomes" id="UP000515204"/>
    </source>
</evidence>
<dbReference type="GeneID" id="106749313"/>